<feature type="binding site" evidence="10">
    <location>
        <position position="86"/>
    </location>
    <ligand>
        <name>NAD(+)</name>
        <dbReference type="ChEBI" id="CHEBI:57540"/>
    </ligand>
</feature>
<comment type="catalytic activity">
    <reaction evidence="6 7">
        <text>UDP-alpha-D-glucose + 2 NAD(+) + H2O = UDP-alpha-D-glucuronate + 2 NADH + 3 H(+)</text>
        <dbReference type="Rhea" id="RHEA:23596"/>
        <dbReference type="ChEBI" id="CHEBI:15377"/>
        <dbReference type="ChEBI" id="CHEBI:15378"/>
        <dbReference type="ChEBI" id="CHEBI:57540"/>
        <dbReference type="ChEBI" id="CHEBI:57945"/>
        <dbReference type="ChEBI" id="CHEBI:58052"/>
        <dbReference type="ChEBI" id="CHEBI:58885"/>
        <dbReference type="EC" id="1.1.1.22"/>
    </reaction>
</comment>
<evidence type="ECO:0000256" key="3">
    <source>
        <dbReference type="ARBA" id="ARBA00012954"/>
    </source>
</evidence>
<evidence type="ECO:0000256" key="7">
    <source>
        <dbReference type="PIRNR" id="PIRNR000124"/>
    </source>
</evidence>
<accession>A0A1E4R310</accession>
<proteinExistence type="inferred from homology"/>
<dbReference type="InterPro" id="IPR017476">
    <property type="entry name" value="UDP-Glc/GDP-Man"/>
</dbReference>
<evidence type="ECO:0000259" key="11">
    <source>
        <dbReference type="SMART" id="SM00984"/>
    </source>
</evidence>
<evidence type="ECO:0000313" key="12">
    <source>
        <dbReference type="EMBL" id="ODV54856.1"/>
    </source>
</evidence>
<reference evidence="12 13" key="1">
    <citation type="submission" date="2016-09" db="EMBL/GenBank/DDBJ databases">
        <title>Draft genome sequence of the soil isolate, Lysinibacillus fusiformis M5, a potential hypoxanthine producer.</title>
        <authorList>
            <person name="Gallegos-Monterrosa R."/>
            <person name="Maroti G."/>
            <person name="Balint B."/>
            <person name="Kovacs A.T."/>
        </authorList>
    </citation>
    <scope>NUCLEOTIDE SEQUENCE [LARGE SCALE GENOMIC DNA]</scope>
    <source>
        <strain evidence="12 13">M5</strain>
    </source>
</reference>
<feature type="binding site" evidence="10">
    <location>
        <position position="155"/>
    </location>
    <ligand>
        <name>NAD(+)</name>
        <dbReference type="ChEBI" id="CHEBI:57540"/>
    </ligand>
</feature>
<dbReference type="InterPro" id="IPR014026">
    <property type="entry name" value="UDP-Glc/GDP-Man_DH_dimer"/>
</dbReference>
<dbReference type="PANTHER" id="PTHR43750:SF3">
    <property type="entry name" value="UDP-GLUCOSE 6-DEHYDROGENASE TUAD"/>
    <property type="match status" value="1"/>
</dbReference>
<dbReference type="SUPFAM" id="SSF51735">
    <property type="entry name" value="NAD(P)-binding Rossmann-fold domains"/>
    <property type="match status" value="1"/>
</dbReference>
<feature type="binding site" evidence="10">
    <location>
        <position position="263"/>
    </location>
    <ligand>
        <name>NAD(+)</name>
        <dbReference type="ChEBI" id="CHEBI:57540"/>
    </ligand>
</feature>
<feature type="domain" description="UDP-glucose/GDP-mannose dehydrogenase C-terminal" evidence="11">
    <location>
        <begin position="314"/>
        <end position="415"/>
    </location>
</feature>
<dbReference type="SUPFAM" id="SSF48179">
    <property type="entry name" value="6-phosphogluconate dehydrogenase C-terminal domain-like"/>
    <property type="match status" value="1"/>
</dbReference>
<feature type="binding site" evidence="10">
    <location>
        <position position="30"/>
    </location>
    <ligand>
        <name>NAD(+)</name>
        <dbReference type="ChEBI" id="CHEBI:57540"/>
    </ligand>
</feature>
<dbReference type="UniPathway" id="UPA00038">
    <property type="reaction ID" value="UER00491"/>
</dbReference>
<feature type="binding site" evidence="10">
    <location>
        <position position="328"/>
    </location>
    <ligand>
        <name>NAD(+)</name>
        <dbReference type="ChEBI" id="CHEBI:57540"/>
    </ligand>
</feature>
<evidence type="ECO:0000256" key="8">
    <source>
        <dbReference type="PIRSR" id="PIRSR500134-1"/>
    </source>
</evidence>
<dbReference type="OrthoDB" id="9803238at2"/>
<feature type="active site" description="Nucleophile" evidence="8">
    <location>
        <position position="260"/>
    </location>
</feature>
<name>A0A1E4R310_9BACI</name>
<dbReference type="AlphaFoldDB" id="A0A1E4R310"/>
<evidence type="ECO:0000256" key="5">
    <source>
        <dbReference type="ARBA" id="ARBA00023027"/>
    </source>
</evidence>
<dbReference type="Pfam" id="PF03720">
    <property type="entry name" value="UDPG_MGDP_dh_C"/>
    <property type="match status" value="1"/>
</dbReference>
<dbReference type="Gene3D" id="1.20.5.100">
    <property type="entry name" value="Cytochrome c1, transmembrane anchor, C-terminal"/>
    <property type="match status" value="1"/>
</dbReference>
<dbReference type="InterPro" id="IPR036220">
    <property type="entry name" value="UDP-Glc/GDP-Man_DH_C_sf"/>
</dbReference>
<dbReference type="SUPFAM" id="SSF52413">
    <property type="entry name" value="UDP-glucose/GDP-mannose dehydrogenase C-terminal domain"/>
    <property type="match status" value="1"/>
</dbReference>
<dbReference type="GO" id="GO:0006065">
    <property type="term" value="P:UDP-glucuronate biosynthetic process"/>
    <property type="evidence" value="ECO:0007669"/>
    <property type="project" value="UniProtKB-UniPathway"/>
</dbReference>
<dbReference type="Pfam" id="PF00984">
    <property type="entry name" value="UDPG_MGDP_dh"/>
    <property type="match status" value="1"/>
</dbReference>
<dbReference type="GO" id="GO:0003979">
    <property type="term" value="F:UDP-glucose 6-dehydrogenase activity"/>
    <property type="evidence" value="ECO:0007669"/>
    <property type="project" value="UniProtKB-EC"/>
</dbReference>
<dbReference type="GO" id="GO:0051287">
    <property type="term" value="F:NAD binding"/>
    <property type="evidence" value="ECO:0007669"/>
    <property type="project" value="InterPro"/>
</dbReference>
<sequence>MNVGIIGTGYVGLVTGAVLSDIGHVVTCLDINEEKINTLKKGQSPIYEPGLDEILTRNIEENRLTFTTSAQEAFAQADIIFIAVGTPQGEDGVADLSYIEQAAKDIAKNVEHDVIVVVKSTVPVGTNDRVEEILHANMVAGLQIHVVSNPEFLREGHAINDTFYGDRIVIGAENSIAREKVECLFKSLNIPIMHTNRRSAEMIKYASNAFLAVKISYINQISNLCEALGADVNTVADGMGMDKRIGREFLNAGLGYGGSCFPKDTEALAYLAHENDVNLSIVQSAIRANDEQRYIFVEKVLNHFNRDVIGKKIAILGLAFKPNTDDMREAPSIMIIKELVARGAEISAYDPVVKKTQYLEGIKLTYATTKEECVSKSDAILLVTEWQEFIEADWAKLMTYSNNAVVFDGRNILKF</sequence>
<evidence type="ECO:0000256" key="6">
    <source>
        <dbReference type="ARBA" id="ARBA00047473"/>
    </source>
</evidence>
<keyword evidence="5 7" id="KW-0520">NAD</keyword>
<dbReference type="GO" id="GO:0000271">
    <property type="term" value="P:polysaccharide biosynthetic process"/>
    <property type="evidence" value="ECO:0007669"/>
    <property type="project" value="InterPro"/>
</dbReference>
<evidence type="ECO:0000313" key="13">
    <source>
        <dbReference type="Proteomes" id="UP000094784"/>
    </source>
</evidence>
<dbReference type="InterPro" id="IPR028357">
    <property type="entry name" value="UDPglc_DH_bac"/>
</dbReference>
<comment type="pathway">
    <text evidence="1">Nucleotide-sugar biosynthesis; UDP-alpha-D-glucuronate biosynthesis; UDP-alpha-D-glucuronate from UDP-alpha-D-glucose: step 1/1.</text>
</comment>
<feature type="binding site" evidence="9">
    <location>
        <position position="257"/>
    </location>
    <ligand>
        <name>substrate</name>
    </ligand>
</feature>
<comment type="similarity">
    <text evidence="2 7">Belongs to the UDP-glucose/GDP-mannose dehydrogenase family.</text>
</comment>
<feature type="binding site" evidence="9">
    <location>
        <position position="321"/>
    </location>
    <ligand>
        <name>substrate</name>
    </ligand>
</feature>
<evidence type="ECO:0000256" key="1">
    <source>
        <dbReference type="ARBA" id="ARBA00004701"/>
    </source>
</evidence>
<dbReference type="EMBL" id="MECQ01000001">
    <property type="protein sequence ID" value="ODV54856.1"/>
    <property type="molecule type" value="Genomic_DNA"/>
</dbReference>
<dbReference type="NCBIfam" id="TIGR03026">
    <property type="entry name" value="NDP-sugDHase"/>
    <property type="match status" value="1"/>
</dbReference>
<dbReference type="Pfam" id="PF03721">
    <property type="entry name" value="UDPG_MGDP_dh_N"/>
    <property type="match status" value="1"/>
</dbReference>
<evidence type="ECO:0000256" key="2">
    <source>
        <dbReference type="ARBA" id="ARBA00006601"/>
    </source>
</evidence>
<dbReference type="Proteomes" id="UP000094784">
    <property type="component" value="Unassembled WGS sequence"/>
</dbReference>
<dbReference type="InterPro" id="IPR014027">
    <property type="entry name" value="UDP-Glc/GDP-Man_DH_C"/>
</dbReference>
<feature type="binding site" evidence="9">
    <location>
        <position position="204"/>
    </location>
    <ligand>
        <name>substrate</name>
    </ligand>
</feature>
<evidence type="ECO:0000256" key="9">
    <source>
        <dbReference type="PIRSR" id="PIRSR500134-2"/>
    </source>
</evidence>
<dbReference type="PANTHER" id="PTHR43750">
    <property type="entry name" value="UDP-GLUCOSE 6-DEHYDROGENASE TUAD"/>
    <property type="match status" value="1"/>
</dbReference>
<dbReference type="InterPro" id="IPR001732">
    <property type="entry name" value="UDP-Glc/GDP-Man_DH_N"/>
</dbReference>
<dbReference type="InterPro" id="IPR036291">
    <property type="entry name" value="NAD(P)-bd_dom_sf"/>
</dbReference>
<dbReference type="Gene3D" id="3.40.50.720">
    <property type="entry name" value="NAD(P)-binding Rossmann-like Domain"/>
    <property type="match status" value="2"/>
</dbReference>
<dbReference type="RefSeq" id="WP_069480085.1">
    <property type="nucleotide sequence ID" value="NZ_KV766182.1"/>
</dbReference>
<dbReference type="PIRSF" id="PIRSF000124">
    <property type="entry name" value="UDPglc_GDPman_dh"/>
    <property type="match status" value="1"/>
</dbReference>
<feature type="binding site" evidence="9">
    <location>
        <begin position="152"/>
        <end position="155"/>
    </location>
    <ligand>
        <name>substrate</name>
    </ligand>
</feature>
<dbReference type="InterPro" id="IPR008927">
    <property type="entry name" value="6-PGluconate_DH-like_C_sf"/>
</dbReference>
<evidence type="ECO:0000256" key="10">
    <source>
        <dbReference type="PIRSR" id="PIRSR500134-3"/>
    </source>
</evidence>
<keyword evidence="4 7" id="KW-0560">Oxidoreductase</keyword>
<feature type="binding site" evidence="9">
    <location>
        <begin position="249"/>
        <end position="253"/>
    </location>
    <ligand>
        <name>substrate</name>
    </ligand>
</feature>
<protein>
    <recommendedName>
        <fullName evidence="3 7">UDP-glucose 6-dehydrogenase</fullName>
        <ecNumber evidence="3 7">1.1.1.22</ecNumber>
    </recommendedName>
</protein>
<organism evidence="12 13">
    <name type="scientific">Lysinibacillus fusiformis</name>
    <dbReference type="NCBI Taxonomy" id="28031"/>
    <lineage>
        <taxon>Bacteria</taxon>
        <taxon>Bacillati</taxon>
        <taxon>Bacillota</taxon>
        <taxon>Bacilli</taxon>
        <taxon>Bacillales</taxon>
        <taxon>Bacillaceae</taxon>
        <taxon>Lysinibacillus</taxon>
    </lineage>
</organism>
<dbReference type="EC" id="1.1.1.22" evidence="3 7"/>
<dbReference type="SMART" id="SM00984">
    <property type="entry name" value="UDPG_MGDP_dh_C"/>
    <property type="match status" value="1"/>
</dbReference>
<comment type="caution">
    <text evidence="12">The sequence shown here is derived from an EMBL/GenBank/DDBJ whole genome shotgun (WGS) entry which is preliminary data.</text>
</comment>
<feature type="binding site" evidence="10">
    <location>
        <position position="35"/>
    </location>
    <ligand>
        <name>NAD(+)</name>
        <dbReference type="ChEBI" id="CHEBI:57540"/>
    </ligand>
</feature>
<feature type="binding site" evidence="10">
    <location>
        <position position="121"/>
    </location>
    <ligand>
        <name>NAD(+)</name>
        <dbReference type="ChEBI" id="CHEBI:57540"/>
    </ligand>
</feature>
<gene>
    <name evidence="12" type="ORF">BG258_02590</name>
</gene>
<dbReference type="PIRSF" id="PIRSF500134">
    <property type="entry name" value="UDPglc_DH_bac"/>
    <property type="match status" value="1"/>
</dbReference>
<evidence type="ECO:0000256" key="4">
    <source>
        <dbReference type="ARBA" id="ARBA00023002"/>
    </source>
</evidence>